<evidence type="ECO:0000313" key="2">
    <source>
        <dbReference type="EMBL" id="CAA6803959.1"/>
    </source>
</evidence>
<dbReference type="InterPro" id="IPR027417">
    <property type="entry name" value="P-loop_NTPase"/>
</dbReference>
<dbReference type="EMBL" id="CACVAQ010000093">
    <property type="protein sequence ID" value="CAA6803959.1"/>
    <property type="molecule type" value="Genomic_DNA"/>
</dbReference>
<keyword evidence="2" id="KW-0067">ATP-binding</keyword>
<sequence>MIVEKLELENFRGFEQAEIKFDKRLNVFIGGNGAGKTSILEAIVDCLVYVLEPIVDENLHKISSKDVNYNHTFTVTNISVHDPEISKNHHFYIQSSYGDTQQSSIYSDDNLDSSLALISILEDYTKDKTNSLPIIKFYPTNRNATAYTERKEKKIYPIAQIETWANVQHNNASYSKFLNWFFENETKELRFKRDQEDFKVELPYLKAVRFVINKAFQKLHKKDFIVKSNQFKRTGSNDLIPTIVLQNKATKQELDINSLSDGEKTILTLISDIAYNLSIANPEGKTTEEILGSKGIVLIDEIDAHLHPTWQREIVPLLLDLFPSIQFFVTTHSPQTIASIKSEQVFICDNFEVSQLEFKTKGLDSNTILRHVFNSTDRPKEYQVLLSKFDDLIEAQAPIKEIEAVLSEITKKEKEDRQLDISQLESELELRLEAYKFDLEHEENN</sequence>
<organism evidence="2">
    <name type="scientific">uncultured Aureispira sp</name>
    <dbReference type="NCBI Taxonomy" id="1331704"/>
    <lineage>
        <taxon>Bacteria</taxon>
        <taxon>Pseudomonadati</taxon>
        <taxon>Bacteroidota</taxon>
        <taxon>Saprospiria</taxon>
        <taxon>Saprospirales</taxon>
        <taxon>Saprospiraceae</taxon>
        <taxon>Aureispira</taxon>
        <taxon>environmental samples</taxon>
    </lineage>
</organism>
<protein>
    <submittedName>
        <fullName evidence="2">ATP-binding protein involved in virulence</fullName>
    </submittedName>
</protein>
<evidence type="ECO:0000259" key="1">
    <source>
        <dbReference type="Pfam" id="PF13175"/>
    </source>
</evidence>
<dbReference type="Pfam" id="PF13175">
    <property type="entry name" value="AAA_15"/>
    <property type="match status" value="1"/>
</dbReference>
<proteinExistence type="predicted"/>
<reference evidence="2" key="1">
    <citation type="submission" date="2020-01" db="EMBL/GenBank/DDBJ databases">
        <authorList>
            <person name="Meier V. D."/>
            <person name="Meier V D."/>
        </authorList>
    </citation>
    <scope>NUCLEOTIDE SEQUENCE</scope>
    <source>
        <strain evidence="2">HLG_WM_MAG_10</strain>
    </source>
</reference>
<dbReference type="InterPro" id="IPR051396">
    <property type="entry name" value="Bact_Antivir_Def_Nuclease"/>
</dbReference>
<dbReference type="AlphaFoldDB" id="A0A6S6SGE6"/>
<feature type="domain" description="Endonuclease GajA/Old nuclease/RecF-like AAA" evidence="1">
    <location>
        <begin position="1"/>
        <end position="335"/>
    </location>
</feature>
<accession>A0A6S6SGE6</accession>
<name>A0A6S6SGE6_9BACT</name>
<dbReference type="Gene3D" id="3.40.50.300">
    <property type="entry name" value="P-loop containing nucleotide triphosphate hydrolases"/>
    <property type="match status" value="1"/>
</dbReference>
<keyword evidence="2" id="KW-0547">Nucleotide-binding</keyword>
<gene>
    <name evidence="2" type="ORF">HELGO_WM33068</name>
</gene>
<dbReference type="GO" id="GO:0005524">
    <property type="term" value="F:ATP binding"/>
    <property type="evidence" value="ECO:0007669"/>
    <property type="project" value="UniProtKB-KW"/>
</dbReference>
<dbReference type="SUPFAM" id="SSF52540">
    <property type="entry name" value="P-loop containing nucleoside triphosphate hydrolases"/>
    <property type="match status" value="1"/>
</dbReference>
<dbReference type="PANTHER" id="PTHR43581:SF4">
    <property type="entry name" value="ATP_GTP PHOSPHATASE"/>
    <property type="match status" value="1"/>
</dbReference>
<dbReference type="InterPro" id="IPR041685">
    <property type="entry name" value="AAA_GajA/Old/RecF-like"/>
</dbReference>
<dbReference type="PANTHER" id="PTHR43581">
    <property type="entry name" value="ATP/GTP PHOSPHATASE"/>
    <property type="match status" value="1"/>
</dbReference>